<evidence type="ECO:0000259" key="7">
    <source>
        <dbReference type="PROSITE" id="PS50122"/>
    </source>
</evidence>
<reference evidence="9 10" key="1">
    <citation type="submission" date="2022-07" db="EMBL/GenBank/DDBJ databases">
        <title>Methylomonas rivi sp. nov., Methylomonas rosea sp. nov., Methylomonas aureus sp. nov. and Methylomonas subterranea sp. nov., four novel methanotrophs isolated from a freshwater creek and the deep terrestrial subsurface.</title>
        <authorList>
            <person name="Abin C."/>
            <person name="Sankaranarayanan K."/>
            <person name="Garner C."/>
            <person name="Sindelar R."/>
            <person name="Kotary K."/>
            <person name="Garner R."/>
            <person name="Barclay S."/>
            <person name="Lawson P."/>
            <person name="Krumholz L."/>
        </authorList>
    </citation>
    <scope>NUCLEOTIDE SEQUENCE [LARGE SCALE GENOMIC DNA]</scope>
    <source>
        <strain evidence="9 10">SURF-1</strain>
    </source>
</reference>
<dbReference type="PANTHER" id="PTHR24422:SF27">
    <property type="entry name" value="PROTEIN-GLUTAMATE O-METHYLTRANSFERASE"/>
    <property type="match status" value="1"/>
</dbReference>
<gene>
    <name evidence="9" type="ORF">NP603_19605</name>
</gene>
<dbReference type="InterPro" id="IPR022641">
    <property type="entry name" value="CheR_N"/>
</dbReference>
<protein>
    <recommendedName>
        <fullName evidence="2">protein-glutamate O-methyltransferase</fullName>
        <ecNumber evidence="2">2.1.1.80</ecNumber>
    </recommendedName>
</protein>
<dbReference type="InterPro" id="IPR000780">
    <property type="entry name" value="CheR_MeTrfase"/>
</dbReference>
<dbReference type="InterPro" id="IPR000673">
    <property type="entry name" value="Sig_transdc_resp-reg_Me-estase"/>
</dbReference>
<keyword evidence="5" id="KW-0949">S-adenosyl-L-methionine</keyword>
<evidence type="ECO:0000259" key="8">
    <source>
        <dbReference type="PROSITE" id="PS50123"/>
    </source>
</evidence>
<keyword evidence="4" id="KW-0808">Transferase</keyword>
<evidence type="ECO:0000256" key="5">
    <source>
        <dbReference type="ARBA" id="ARBA00022691"/>
    </source>
</evidence>
<dbReference type="PROSITE" id="PS50123">
    <property type="entry name" value="CHER"/>
    <property type="match status" value="1"/>
</dbReference>
<dbReference type="EC" id="2.1.1.80" evidence="2"/>
<dbReference type="PANTHER" id="PTHR24422">
    <property type="entry name" value="CHEMOTAXIS PROTEIN METHYLTRANSFERASE"/>
    <property type="match status" value="1"/>
</dbReference>
<accession>A0ABT1UM64</accession>
<dbReference type="SUPFAM" id="SSF47757">
    <property type="entry name" value="Chemotaxis receptor methyltransferase CheR, N-terminal domain"/>
    <property type="match status" value="1"/>
</dbReference>
<dbReference type="PROSITE" id="PS50122">
    <property type="entry name" value="CHEB"/>
    <property type="match status" value="1"/>
</dbReference>
<feature type="domain" description="CheR-type methyltransferase" evidence="8">
    <location>
        <begin position="166"/>
        <end position="437"/>
    </location>
</feature>
<comment type="catalytic activity">
    <reaction evidence="1">
        <text>L-glutamyl-[protein] + S-adenosyl-L-methionine = [protein]-L-glutamate 5-O-methyl ester + S-adenosyl-L-homocysteine</text>
        <dbReference type="Rhea" id="RHEA:24452"/>
        <dbReference type="Rhea" id="RHEA-COMP:10208"/>
        <dbReference type="Rhea" id="RHEA-COMP:10311"/>
        <dbReference type="ChEBI" id="CHEBI:29973"/>
        <dbReference type="ChEBI" id="CHEBI:57856"/>
        <dbReference type="ChEBI" id="CHEBI:59789"/>
        <dbReference type="ChEBI" id="CHEBI:82795"/>
        <dbReference type="EC" id="2.1.1.80"/>
    </reaction>
</comment>
<evidence type="ECO:0000256" key="4">
    <source>
        <dbReference type="ARBA" id="ARBA00022679"/>
    </source>
</evidence>
<dbReference type="Gene3D" id="3.40.50.150">
    <property type="entry name" value="Vaccinia Virus protein VP39"/>
    <property type="match status" value="1"/>
</dbReference>
<name>A0ABT1UM64_9GAMM</name>
<organism evidence="9 10">
    <name type="scientific">Methylomonas aurea</name>
    <dbReference type="NCBI Taxonomy" id="2952224"/>
    <lineage>
        <taxon>Bacteria</taxon>
        <taxon>Pseudomonadati</taxon>
        <taxon>Pseudomonadota</taxon>
        <taxon>Gammaproteobacteria</taxon>
        <taxon>Methylococcales</taxon>
        <taxon>Methylococcaceae</taxon>
        <taxon>Methylomonas</taxon>
    </lineage>
</organism>
<feature type="non-terminal residue" evidence="9">
    <location>
        <position position="622"/>
    </location>
</feature>
<evidence type="ECO:0000256" key="1">
    <source>
        <dbReference type="ARBA" id="ARBA00001541"/>
    </source>
</evidence>
<dbReference type="InterPro" id="IPR029063">
    <property type="entry name" value="SAM-dependent_MTases_sf"/>
</dbReference>
<keyword evidence="10" id="KW-1185">Reference proteome</keyword>
<comment type="caution">
    <text evidence="9">The sequence shown here is derived from an EMBL/GenBank/DDBJ whole genome shotgun (WGS) entry which is preliminary data.</text>
</comment>
<evidence type="ECO:0000256" key="3">
    <source>
        <dbReference type="ARBA" id="ARBA00022603"/>
    </source>
</evidence>
<feature type="domain" description="CheB-type methylesterase" evidence="7">
    <location>
        <begin position="1"/>
        <end position="157"/>
    </location>
</feature>
<dbReference type="Pfam" id="PF01339">
    <property type="entry name" value="CheB_methylest"/>
    <property type="match status" value="1"/>
</dbReference>
<dbReference type="Gene3D" id="1.10.155.10">
    <property type="entry name" value="Chemotaxis receptor methyltransferase CheR, N-terminal domain"/>
    <property type="match status" value="1"/>
</dbReference>
<dbReference type="InterPro" id="IPR035909">
    <property type="entry name" value="CheB_C"/>
</dbReference>
<dbReference type="SMART" id="SM00138">
    <property type="entry name" value="MeTrc"/>
    <property type="match status" value="1"/>
</dbReference>
<dbReference type="PRINTS" id="PR00996">
    <property type="entry name" value="CHERMTFRASE"/>
</dbReference>
<dbReference type="Gene3D" id="3.40.50.180">
    <property type="entry name" value="Methylesterase CheB, C-terminal domain"/>
    <property type="match status" value="1"/>
</dbReference>
<sequence length="622" mass="69468">MKRRGRFAYILAHHLSPDKPCSLIEILQSKCHLAVSWAENGMELVPDHLFVCPPGHNIEVADDRLIVSQSEDGQPIAPSIDGLFRSIAETRHEKAIVVILSGSGHDGTLGAEAVAAAEGLVILQNPADAAHSAMPESVIKLGQADLVGSSQQIAEWLNHTDDIDCAINDEVTDSDNAFAELIRLVHHTTGLDVNGYKEGTLRRQAFRRFRSLEIESLQRYVDFIKEHPEELNRLQHRFMVSVSSFFRDDTAFVVLEAALRNLVIGKAAGDSIRVWVPGCATGEEPYSIAMLLAEILGDRLSLFEVRVFATDIRDEAIEFARAGVYTSREMAGLSPERQQRWFKNEGGGWRIQPVVRELCIFSTHNIIHHPPFINMDLVSCRNLLIYFKPAQQMDLINAFHYALKPDGLLFLGKSESVGLNSPLFEILDGSNKLYRRRAVDSRHVLRYSPFNVALDANRTKVNMGNVNYRQALTAQAINAMLRDYAPAGVLINDSFEPVRFFGNGRRFFGLPEESADFSVFSLCLPELRNELKALCFRLMQENLNAATGVSLDLCIDGITCRVRPKVARIEQTPGSHEFGILITFAEDVPVPLIEKAPGLVEQPDDEIAQIRRDLAESRELLH</sequence>
<evidence type="ECO:0000256" key="2">
    <source>
        <dbReference type="ARBA" id="ARBA00012534"/>
    </source>
</evidence>
<dbReference type="Pfam" id="PF03705">
    <property type="entry name" value="CheR_N"/>
    <property type="match status" value="1"/>
</dbReference>
<dbReference type="EMBL" id="JANIBM010000044">
    <property type="protein sequence ID" value="MCQ8183329.1"/>
    <property type="molecule type" value="Genomic_DNA"/>
</dbReference>
<dbReference type="SUPFAM" id="SSF53335">
    <property type="entry name" value="S-adenosyl-L-methionine-dependent methyltransferases"/>
    <property type="match status" value="1"/>
</dbReference>
<dbReference type="SUPFAM" id="SSF52738">
    <property type="entry name" value="Methylesterase CheB, C-terminal domain"/>
    <property type="match status" value="1"/>
</dbReference>
<comment type="caution">
    <text evidence="6">Lacks conserved residue(s) required for the propagation of feature annotation.</text>
</comment>
<dbReference type="InterPro" id="IPR050903">
    <property type="entry name" value="Bact_Chemotaxis_MeTrfase"/>
</dbReference>
<proteinExistence type="predicted"/>
<keyword evidence="3" id="KW-0489">Methyltransferase</keyword>
<dbReference type="Pfam" id="PF01739">
    <property type="entry name" value="CheR"/>
    <property type="match status" value="1"/>
</dbReference>
<evidence type="ECO:0000313" key="10">
    <source>
        <dbReference type="Proteomes" id="UP001524569"/>
    </source>
</evidence>
<evidence type="ECO:0000256" key="6">
    <source>
        <dbReference type="PROSITE-ProRule" id="PRU00050"/>
    </source>
</evidence>
<dbReference type="InterPro" id="IPR036804">
    <property type="entry name" value="CheR_N_sf"/>
</dbReference>
<dbReference type="Proteomes" id="UP001524569">
    <property type="component" value="Unassembled WGS sequence"/>
</dbReference>
<dbReference type="InterPro" id="IPR022642">
    <property type="entry name" value="CheR_C"/>
</dbReference>
<evidence type="ECO:0000313" key="9">
    <source>
        <dbReference type="EMBL" id="MCQ8183329.1"/>
    </source>
</evidence>